<dbReference type="PANTHER" id="PTHR46599:SF3">
    <property type="entry name" value="PIGGYBAC TRANSPOSABLE ELEMENT-DERIVED PROTEIN 4"/>
    <property type="match status" value="1"/>
</dbReference>
<dbReference type="Proteomes" id="UP001458880">
    <property type="component" value="Unassembled WGS sequence"/>
</dbReference>
<comment type="caution">
    <text evidence="2">The sequence shown here is derived from an EMBL/GenBank/DDBJ whole genome shotgun (WGS) entry which is preliminary data.</text>
</comment>
<organism evidence="2 3">
    <name type="scientific">Popillia japonica</name>
    <name type="common">Japanese beetle</name>
    <dbReference type="NCBI Taxonomy" id="7064"/>
    <lineage>
        <taxon>Eukaryota</taxon>
        <taxon>Metazoa</taxon>
        <taxon>Ecdysozoa</taxon>
        <taxon>Arthropoda</taxon>
        <taxon>Hexapoda</taxon>
        <taxon>Insecta</taxon>
        <taxon>Pterygota</taxon>
        <taxon>Neoptera</taxon>
        <taxon>Endopterygota</taxon>
        <taxon>Coleoptera</taxon>
        <taxon>Polyphaga</taxon>
        <taxon>Scarabaeiformia</taxon>
        <taxon>Scarabaeidae</taxon>
        <taxon>Rutelinae</taxon>
        <taxon>Popillia</taxon>
    </lineage>
</organism>
<dbReference type="PANTHER" id="PTHR46599">
    <property type="entry name" value="PIGGYBAC TRANSPOSABLE ELEMENT-DERIVED PROTEIN 4"/>
    <property type="match status" value="1"/>
</dbReference>
<feature type="domain" description="PiggyBac transposable element-derived protein" evidence="1">
    <location>
        <begin position="48"/>
        <end position="121"/>
    </location>
</feature>
<proteinExistence type="predicted"/>
<dbReference type="AlphaFoldDB" id="A0AAW1LZN7"/>
<evidence type="ECO:0000313" key="3">
    <source>
        <dbReference type="Proteomes" id="UP001458880"/>
    </source>
</evidence>
<name>A0AAW1LZN7_POPJA</name>
<dbReference type="EMBL" id="JASPKY010000079">
    <property type="protein sequence ID" value="KAK9739039.1"/>
    <property type="molecule type" value="Genomic_DNA"/>
</dbReference>
<reference evidence="2 3" key="1">
    <citation type="journal article" date="2024" name="BMC Genomics">
        <title>De novo assembly and annotation of Popillia japonica's genome with initial clues to its potential as an invasive pest.</title>
        <authorList>
            <person name="Cucini C."/>
            <person name="Boschi S."/>
            <person name="Funari R."/>
            <person name="Cardaioli E."/>
            <person name="Iannotti N."/>
            <person name="Marturano G."/>
            <person name="Paoli F."/>
            <person name="Bruttini M."/>
            <person name="Carapelli A."/>
            <person name="Frati F."/>
            <person name="Nardi F."/>
        </authorList>
    </citation>
    <scope>NUCLEOTIDE SEQUENCE [LARGE SCALE GENOMIC DNA]</scope>
    <source>
        <strain evidence="2">DMR45628</strain>
    </source>
</reference>
<gene>
    <name evidence="2" type="ORF">QE152_g9295</name>
</gene>
<evidence type="ECO:0000259" key="1">
    <source>
        <dbReference type="Pfam" id="PF13843"/>
    </source>
</evidence>
<dbReference type="Pfam" id="PF13843">
    <property type="entry name" value="DDE_Tnp_1_7"/>
    <property type="match status" value="1"/>
</dbReference>
<keyword evidence="3" id="KW-1185">Reference proteome</keyword>
<evidence type="ECO:0000313" key="2">
    <source>
        <dbReference type="EMBL" id="KAK9739039.1"/>
    </source>
</evidence>
<accession>A0AAW1LZN7</accession>
<dbReference type="InterPro" id="IPR029526">
    <property type="entry name" value="PGBD"/>
</dbReference>
<protein>
    <submittedName>
        <fullName evidence="2">Transposase IS4</fullName>
    </submittedName>
</protein>
<sequence>MGTIRINRIQDYWKQDELFGLGAFARNMSRNRFLLIQRCLHFAKNPEQGKDKPGMADDLGGKGHTEKVVMDLLKEKLNARHIVYMDNCYNSFKLAQLLLENRTYCTGTLRIDRTNCPKEVKALNVGGTLENRTYCTGTLRIDRTNCPKEVKAEKLNVGGTSNELRPRQVNNFSLL</sequence>